<dbReference type="InterPro" id="IPR057326">
    <property type="entry name" value="KR_dom"/>
</dbReference>
<dbReference type="Proteomes" id="UP001501295">
    <property type="component" value="Unassembled WGS sequence"/>
</dbReference>
<evidence type="ECO:0000313" key="5">
    <source>
        <dbReference type="Proteomes" id="UP001501295"/>
    </source>
</evidence>
<dbReference type="NCBIfam" id="NF005095">
    <property type="entry name" value="PRK06523.1"/>
    <property type="match status" value="1"/>
</dbReference>
<dbReference type="InterPro" id="IPR036291">
    <property type="entry name" value="NAD(P)-bd_dom_sf"/>
</dbReference>
<dbReference type="SUPFAM" id="SSF51735">
    <property type="entry name" value="NAD(P)-binding Rossmann-fold domains"/>
    <property type="match status" value="1"/>
</dbReference>
<sequence length="256" mass="26514">MTTENREYTGKRVLVTGGSKGLGLAMATRFAAAGADVIVGARSAPPASLDATHIPADLSTPDGITAFASAVLKGGPVDVVVQNAAALSTQAPSLEIPDDAWVADLALNFLGIVRLDRALVPSMIERGRGVVVHISSISSHFPQPGQASYAASKAALNAYSRTLATEVSPAGVRVVNVLPGFILTDGAAKSLGQTAEENGISLEQMQENIVNHLGIPMRRPGTPEEAAEMVAFLASDRASWVTGAEYRIDGGIIPTF</sequence>
<dbReference type="InterPro" id="IPR002347">
    <property type="entry name" value="SDR_fam"/>
</dbReference>
<reference evidence="5" key="1">
    <citation type="journal article" date="2019" name="Int. J. Syst. Evol. Microbiol.">
        <title>The Global Catalogue of Microorganisms (GCM) 10K type strain sequencing project: providing services to taxonomists for standard genome sequencing and annotation.</title>
        <authorList>
            <consortium name="The Broad Institute Genomics Platform"/>
            <consortium name="The Broad Institute Genome Sequencing Center for Infectious Disease"/>
            <person name="Wu L."/>
            <person name="Ma J."/>
        </authorList>
    </citation>
    <scope>NUCLEOTIDE SEQUENCE [LARGE SCALE GENOMIC DNA]</scope>
    <source>
        <strain evidence="5">JCM 18956</strain>
    </source>
</reference>
<evidence type="ECO:0000256" key="1">
    <source>
        <dbReference type="ARBA" id="ARBA00006484"/>
    </source>
</evidence>
<dbReference type="PRINTS" id="PR00080">
    <property type="entry name" value="SDRFAMILY"/>
</dbReference>
<protein>
    <submittedName>
        <fullName evidence="4">Oxidoreductase</fullName>
    </submittedName>
</protein>
<comment type="caution">
    <text evidence="4">The sequence shown here is derived from an EMBL/GenBank/DDBJ whole genome shotgun (WGS) entry which is preliminary data.</text>
</comment>
<dbReference type="PANTHER" id="PTHR42760">
    <property type="entry name" value="SHORT-CHAIN DEHYDROGENASES/REDUCTASES FAMILY MEMBER"/>
    <property type="match status" value="1"/>
</dbReference>
<dbReference type="CDD" id="cd05233">
    <property type="entry name" value="SDR_c"/>
    <property type="match status" value="1"/>
</dbReference>
<dbReference type="RefSeq" id="WP_345375165.1">
    <property type="nucleotide sequence ID" value="NZ_BAABLM010000002.1"/>
</dbReference>
<comment type="similarity">
    <text evidence="1">Belongs to the short-chain dehydrogenases/reductases (SDR) family.</text>
</comment>
<dbReference type="PRINTS" id="PR00081">
    <property type="entry name" value="GDHRDH"/>
</dbReference>
<name>A0ABP8VUK2_9MICO</name>
<keyword evidence="5" id="KW-1185">Reference proteome</keyword>
<gene>
    <name evidence="4" type="ORF">GCM10025780_15910</name>
</gene>
<feature type="domain" description="Ketoreductase" evidence="3">
    <location>
        <begin position="11"/>
        <end position="181"/>
    </location>
</feature>
<organism evidence="4 5">
    <name type="scientific">Frondihabitans cladoniiphilus</name>
    <dbReference type="NCBI Taxonomy" id="715785"/>
    <lineage>
        <taxon>Bacteria</taxon>
        <taxon>Bacillati</taxon>
        <taxon>Actinomycetota</taxon>
        <taxon>Actinomycetes</taxon>
        <taxon>Micrococcales</taxon>
        <taxon>Microbacteriaceae</taxon>
        <taxon>Frondihabitans</taxon>
    </lineage>
</organism>
<evidence type="ECO:0000259" key="3">
    <source>
        <dbReference type="SMART" id="SM00822"/>
    </source>
</evidence>
<evidence type="ECO:0000313" key="4">
    <source>
        <dbReference type="EMBL" id="GAA4672532.1"/>
    </source>
</evidence>
<dbReference type="PANTHER" id="PTHR42760:SF133">
    <property type="entry name" value="3-OXOACYL-[ACYL-CARRIER-PROTEIN] REDUCTASE"/>
    <property type="match status" value="1"/>
</dbReference>
<accession>A0ABP8VUK2</accession>
<evidence type="ECO:0000256" key="2">
    <source>
        <dbReference type="ARBA" id="ARBA00023002"/>
    </source>
</evidence>
<dbReference type="PROSITE" id="PS00061">
    <property type="entry name" value="ADH_SHORT"/>
    <property type="match status" value="1"/>
</dbReference>
<dbReference type="EMBL" id="BAABLM010000002">
    <property type="protein sequence ID" value="GAA4672532.1"/>
    <property type="molecule type" value="Genomic_DNA"/>
</dbReference>
<dbReference type="Pfam" id="PF13561">
    <property type="entry name" value="adh_short_C2"/>
    <property type="match status" value="1"/>
</dbReference>
<dbReference type="SMART" id="SM00822">
    <property type="entry name" value="PKS_KR"/>
    <property type="match status" value="1"/>
</dbReference>
<dbReference type="InterPro" id="IPR020904">
    <property type="entry name" value="Sc_DH/Rdtase_CS"/>
</dbReference>
<dbReference type="Gene3D" id="3.40.50.720">
    <property type="entry name" value="NAD(P)-binding Rossmann-like Domain"/>
    <property type="match status" value="1"/>
</dbReference>
<proteinExistence type="inferred from homology"/>
<keyword evidence="2" id="KW-0560">Oxidoreductase</keyword>